<dbReference type="InterPro" id="IPR035441">
    <property type="entry name" value="TFIIS/LEDGF_dom_sf"/>
</dbReference>
<dbReference type="SUPFAM" id="SSF47676">
    <property type="entry name" value="Conserved domain common to transcription factors TFIIS, elongin A, CRSP70"/>
    <property type="match status" value="1"/>
</dbReference>
<dbReference type="PANTHER" id="PTHR46554">
    <property type="entry name" value="MEDIATOR OF RNA POLYMERASE II TRANSCRIPTION SUBUNIT 26A-RELATED"/>
    <property type="match status" value="1"/>
</dbReference>
<evidence type="ECO:0000256" key="3">
    <source>
        <dbReference type="PROSITE-ProRule" id="PRU00649"/>
    </source>
</evidence>
<feature type="domain" description="TFIIS N-terminal" evidence="5">
    <location>
        <begin position="117"/>
        <end position="192"/>
    </location>
</feature>
<dbReference type="CDD" id="cd00183">
    <property type="entry name" value="TFIIS_I"/>
    <property type="match status" value="1"/>
</dbReference>
<evidence type="ECO:0000313" key="7">
    <source>
        <dbReference type="Proteomes" id="UP000604825"/>
    </source>
</evidence>
<feature type="region of interest" description="Disordered" evidence="4">
    <location>
        <begin position="306"/>
        <end position="370"/>
    </location>
</feature>
<dbReference type="PANTHER" id="PTHR46554:SF1">
    <property type="entry name" value="MEDIATOR OF RNA POLYMERASE II TRANSCRIPTION SUBUNIT 26B-RELATED"/>
    <property type="match status" value="1"/>
</dbReference>
<dbReference type="InterPro" id="IPR017923">
    <property type="entry name" value="TFIIS_N"/>
</dbReference>
<proteinExistence type="predicted"/>
<dbReference type="Proteomes" id="UP000604825">
    <property type="component" value="Unassembled WGS sequence"/>
</dbReference>
<dbReference type="InterPro" id="IPR003617">
    <property type="entry name" value="TFIIS/CRSP70_N_sub"/>
</dbReference>
<dbReference type="AlphaFoldDB" id="A0A811MBE7"/>
<evidence type="ECO:0000256" key="4">
    <source>
        <dbReference type="SAM" id="MobiDB-lite"/>
    </source>
</evidence>
<sequence length="444" mass="48639">MAAPPLPPASLDYWRGFFSGARASIFDAIDAAIRVAAADHPDALRARRDAIAERLYTALIALPAPEAPGHPTPCQPPLLLPEGAGSVPSLCSSDRAEVVNNGGGAAPRNKSDDDVVAEAFRVKAALSNAQEKSEAELLELLGRLGQLEFTMDAIRATEIGMAVKPLRKHGSKQIRQLVRSLIEGWKATVNEWVNNGDPIVEHTPQSVDASCLDQEEGGLPSPPMDEAALFAAPCTSIQLSEFFDEMDDDGNIRSDAKDGGQCNPASQESVNKQSPTRQWYDPEQKWKLDQSAMKQSRPNEAFNWQTRQQSNSGAQVKASSAAFGPGRPQMSQHTGPKCSEVKPKQQQDVSVVQRRPKPTMPKPPTQHDENSVCVKLQLAKDAKLEATKRKLQEGYQEFNNAKKQRTIQMVDPQDLPKQGNRNLALNGKPRNNNNNNRNRLGVRR</sequence>
<evidence type="ECO:0000256" key="2">
    <source>
        <dbReference type="ARBA" id="ARBA00023242"/>
    </source>
</evidence>
<evidence type="ECO:0000256" key="1">
    <source>
        <dbReference type="ARBA" id="ARBA00004123"/>
    </source>
</evidence>
<dbReference type="SMART" id="SM00509">
    <property type="entry name" value="TFS2N"/>
    <property type="match status" value="1"/>
</dbReference>
<protein>
    <recommendedName>
        <fullName evidence="5">TFIIS N-terminal domain-containing protein</fullName>
    </recommendedName>
</protein>
<feature type="compositionally biased region" description="Polar residues" evidence="4">
    <location>
        <begin position="263"/>
        <end position="277"/>
    </location>
</feature>
<keyword evidence="7" id="KW-1185">Reference proteome</keyword>
<dbReference type="EMBL" id="CAJGYO010000001">
    <property type="protein sequence ID" value="CAD6203745.1"/>
    <property type="molecule type" value="Genomic_DNA"/>
</dbReference>
<feature type="region of interest" description="Disordered" evidence="4">
    <location>
        <begin position="247"/>
        <end position="279"/>
    </location>
</feature>
<comment type="caution">
    <text evidence="6">The sequence shown here is derived from an EMBL/GenBank/DDBJ whole genome shotgun (WGS) entry which is preliminary data.</text>
</comment>
<dbReference type="OrthoDB" id="44867at2759"/>
<dbReference type="Pfam" id="PF08711">
    <property type="entry name" value="Med26"/>
    <property type="match status" value="1"/>
</dbReference>
<name>A0A811MBE7_9POAL</name>
<feature type="compositionally biased region" description="Low complexity" evidence="4">
    <location>
        <begin position="430"/>
        <end position="444"/>
    </location>
</feature>
<dbReference type="Gene3D" id="1.20.930.10">
    <property type="entry name" value="Conserved domain common to transcription factors TFIIS, elongin A, CRSP70"/>
    <property type="match status" value="1"/>
</dbReference>
<evidence type="ECO:0000313" key="6">
    <source>
        <dbReference type="EMBL" id="CAD6203745.1"/>
    </source>
</evidence>
<gene>
    <name evidence="6" type="ORF">NCGR_LOCUS1886</name>
</gene>
<evidence type="ECO:0000259" key="5">
    <source>
        <dbReference type="PROSITE" id="PS51319"/>
    </source>
</evidence>
<dbReference type="GO" id="GO:0005634">
    <property type="term" value="C:nucleus"/>
    <property type="evidence" value="ECO:0007669"/>
    <property type="project" value="UniProtKB-SubCell"/>
</dbReference>
<feature type="region of interest" description="Disordered" evidence="4">
    <location>
        <begin position="402"/>
        <end position="444"/>
    </location>
</feature>
<reference evidence="6" key="1">
    <citation type="submission" date="2020-10" db="EMBL/GenBank/DDBJ databases">
        <authorList>
            <person name="Han B."/>
            <person name="Lu T."/>
            <person name="Zhao Q."/>
            <person name="Huang X."/>
            <person name="Zhao Y."/>
        </authorList>
    </citation>
    <scope>NUCLEOTIDE SEQUENCE</scope>
</reference>
<keyword evidence="2 3" id="KW-0539">Nucleus</keyword>
<feature type="compositionally biased region" description="Polar residues" evidence="4">
    <location>
        <begin position="306"/>
        <end position="318"/>
    </location>
</feature>
<accession>A0A811MBE7</accession>
<dbReference type="PROSITE" id="PS51319">
    <property type="entry name" value="TFIIS_N"/>
    <property type="match status" value="1"/>
</dbReference>
<comment type="subcellular location">
    <subcellularLocation>
        <location evidence="1 3">Nucleus</location>
    </subcellularLocation>
</comment>
<organism evidence="6 7">
    <name type="scientific">Miscanthus lutarioriparius</name>
    <dbReference type="NCBI Taxonomy" id="422564"/>
    <lineage>
        <taxon>Eukaryota</taxon>
        <taxon>Viridiplantae</taxon>
        <taxon>Streptophyta</taxon>
        <taxon>Embryophyta</taxon>
        <taxon>Tracheophyta</taxon>
        <taxon>Spermatophyta</taxon>
        <taxon>Magnoliopsida</taxon>
        <taxon>Liliopsida</taxon>
        <taxon>Poales</taxon>
        <taxon>Poaceae</taxon>
        <taxon>PACMAD clade</taxon>
        <taxon>Panicoideae</taxon>
        <taxon>Andropogonodae</taxon>
        <taxon>Andropogoneae</taxon>
        <taxon>Saccharinae</taxon>
        <taxon>Miscanthus</taxon>
    </lineage>
</organism>